<evidence type="ECO:0000313" key="1">
    <source>
        <dbReference type="Proteomes" id="UP000036681"/>
    </source>
</evidence>
<keyword evidence="1" id="KW-1185">Reference proteome</keyword>
<accession>A0A0M3HYW1</accession>
<evidence type="ECO:0000313" key="2">
    <source>
        <dbReference type="WBParaSite" id="ALUE_0000878101-mRNA-1"/>
    </source>
</evidence>
<organism evidence="1 2">
    <name type="scientific">Ascaris lumbricoides</name>
    <name type="common">Giant roundworm</name>
    <dbReference type="NCBI Taxonomy" id="6252"/>
    <lineage>
        <taxon>Eukaryota</taxon>
        <taxon>Metazoa</taxon>
        <taxon>Ecdysozoa</taxon>
        <taxon>Nematoda</taxon>
        <taxon>Chromadorea</taxon>
        <taxon>Rhabditida</taxon>
        <taxon>Spirurina</taxon>
        <taxon>Ascaridomorpha</taxon>
        <taxon>Ascaridoidea</taxon>
        <taxon>Ascarididae</taxon>
        <taxon>Ascaris</taxon>
    </lineage>
</organism>
<sequence length="85" mass="9582">MKAILLTTMERMRTSKLHAGSMRGCLFSRSELCCRFSILYLCSSLAVFLALSNSSYMTPQSASVNQLEPVLCFVWIFRFASNTTL</sequence>
<reference evidence="2" key="1">
    <citation type="submission" date="2017-02" db="UniProtKB">
        <authorList>
            <consortium name="WormBaseParasite"/>
        </authorList>
    </citation>
    <scope>IDENTIFICATION</scope>
</reference>
<dbReference type="WBParaSite" id="ALUE_0000878101-mRNA-1">
    <property type="protein sequence ID" value="ALUE_0000878101-mRNA-1"/>
    <property type="gene ID" value="ALUE_0000878101"/>
</dbReference>
<protein>
    <submittedName>
        <fullName evidence="2">Secreted protein</fullName>
    </submittedName>
</protein>
<name>A0A0M3HYW1_ASCLU</name>
<dbReference type="AlphaFoldDB" id="A0A0M3HYW1"/>
<dbReference type="Proteomes" id="UP000036681">
    <property type="component" value="Unplaced"/>
</dbReference>
<proteinExistence type="predicted"/>